<feature type="region of interest" description="Disordered" evidence="1">
    <location>
        <begin position="319"/>
        <end position="343"/>
    </location>
</feature>
<sequence>MDKFIDKLIDTSWFMKVFALILALLLFDSQYDPDKDVSEMNVPSEHDSEVLEDIPVKSYYDTENLVVTGVPDSVTVTVSGPRANLQQVIVQQDFEVYVDLTEAEIGTQNVPLQISGISERLEVTIEPGSAEVTVQEKVSEDYQVEAEFNQSLLGEGYTAEQPVVEPNTVTITGGKAVVDRIAYVKATINNLEGPITETVTETASVSVFDRDMNKLNVVVEPAEIEVTIPVELLAKTVPIQVVQEGSPASGYVIDSITLDVDEATISGSETVLSETENVRVEVDVSGLEEDTEQTLPVIISDGITEVDPEQVTVRIEVSAVNNGEDEGNDTGEETPDQDQAQNTEETRTLVNLPIQLSGLDENYNARFQTPANGNTSLTVRGPRNEIQGLASNDFDLMLNLADLEEGDHEVEINVNGPPNLNWSLAVETATITISQKEA</sequence>
<protein>
    <submittedName>
        <fullName evidence="2">YbbR-like domain-containing protein</fullName>
    </submittedName>
</protein>
<dbReference type="RefSeq" id="WP_151575639.1">
    <property type="nucleotide sequence ID" value="NZ_WBOT01000007.1"/>
</dbReference>
<feature type="compositionally biased region" description="Acidic residues" evidence="1">
    <location>
        <begin position="323"/>
        <end position="336"/>
    </location>
</feature>
<dbReference type="InterPro" id="IPR053154">
    <property type="entry name" value="c-di-AMP_regulator"/>
</dbReference>
<keyword evidence="3" id="KW-1185">Reference proteome</keyword>
<evidence type="ECO:0000313" key="3">
    <source>
        <dbReference type="Proteomes" id="UP000441354"/>
    </source>
</evidence>
<dbReference type="Gene3D" id="2.170.120.40">
    <property type="entry name" value="YbbR-like domain"/>
    <property type="match status" value="2"/>
</dbReference>
<dbReference type="InterPro" id="IPR012505">
    <property type="entry name" value="YbbR"/>
</dbReference>
<dbReference type="PANTHER" id="PTHR37804:SF1">
    <property type="entry name" value="CDAA REGULATORY PROTEIN CDAR"/>
    <property type="match status" value="1"/>
</dbReference>
<dbReference type="EMBL" id="WBOT01000007">
    <property type="protein sequence ID" value="KAB2330712.1"/>
    <property type="molecule type" value="Genomic_DNA"/>
</dbReference>
<reference evidence="2 3" key="1">
    <citation type="journal article" date="2014" name="Arch. Microbiol.">
        <title>Bacillus mesophilum sp. nov., strain IITR-54T, a novel 4-chlorobiphenyl dechlorinating bacterium.</title>
        <authorList>
            <person name="Manickam N."/>
            <person name="Singh N.K."/>
            <person name="Bajaj A."/>
            <person name="Kumar R.M."/>
            <person name="Kaur G."/>
            <person name="Kaur N."/>
            <person name="Bala M."/>
            <person name="Kumar A."/>
            <person name="Mayilraj S."/>
        </authorList>
    </citation>
    <scope>NUCLEOTIDE SEQUENCE [LARGE SCALE GENOMIC DNA]</scope>
    <source>
        <strain evidence="2 3">IITR-54</strain>
    </source>
</reference>
<comment type="caution">
    <text evidence="2">The sequence shown here is derived from an EMBL/GenBank/DDBJ whole genome shotgun (WGS) entry which is preliminary data.</text>
</comment>
<accession>A0A7V7UTR9</accession>
<evidence type="ECO:0000313" key="2">
    <source>
        <dbReference type="EMBL" id="KAB2330712.1"/>
    </source>
</evidence>
<dbReference type="Pfam" id="PF07949">
    <property type="entry name" value="YbbR"/>
    <property type="match status" value="3"/>
</dbReference>
<dbReference type="Gene3D" id="2.170.120.30">
    <property type="match status" value="2"/>
</dbReference>
<dbReference type="AlphaFoldDB" id="A0A7V7UTR9"/>
<evidence type="ECO:0000256" key="1">
    <source>
        <dbReference type="SAM" id="MobiDB-lite"/>
    </source>
</evidence>
<organism evidence="2 3">
    <name type="scientific">Bacillus mesophilum</name>
    <dbReference type="NCBI Taxonomy" id="1071718"/>
    <lineage>
        <taxon>Bacteria</taxon>
        <taxon>Bacillati</taxon>
        <taxon>Bacillota</taxon>
        <taxon>Bacilli</taxon>
        <taxon>Bacillales</taxon>
        <taxon>Bacillaceae</taxon>
        <taxon>Bacillus</taxon>
    </lineage>
</organism>
<dbReference type="Proteomes" id="UP000441354">
    <property type="component" value="Unassembled WGS sequence"/>
</dbReference>
<dbReference type="PANTHER" id="PTHR37804">
    <property type="entry name" value="CDAA REGULATORY PROTEIN CDAR"/>
    <property type="match status" value="1"/>
</dbReference>
<name>A0A7V7UTR9_9BACI</name>
<proteinExistence type="predicted"/>
<gene>
    <name evidence="2" type="ORF">F7732_18920</name>
</gene>
<dbReference type="OrthoDB" id="2960905at2"/>